<keyword evidence="8" id="KW-1185">Reference proteome</keyword>
<feature type="compositionally biased region" description="Polar residues" evidence="5">
    <location>
        <begin position="104"/>
        <end position="116"/>
    </location>
</feature>
<dbReference type="PROSITE" id="PS50102">
    <property type="entry name" value="RRM"/>
    <property type="match status" value="1"/>
</dbReference>
<evidence type="ECO:0000256" key="2">
    <source>
        <dbReference type="ARBA" id="ARBA00022884"/>
    </source>
</evidence>
<evidence type="ECO:0000256" key="3">
    <source>
        <dbReference type="ARBA" id="ARBA00030780"/>
    </source>
</evidence>
<sequence length="182" mass="20070">MSQAKAKSPKDISRLYIGNLDPTIDEYALVKLFEPFGKITLMDFLFHWTGPKRGQPRGYCFLEYSTKQEALKAIDKMNNRMIKGRPLTVSFAIAAPSHEDSRKGQTSSSSNRPNLLTVMKTQKMANASTDARILAIEKKLAALKGGDKESSSTASSSTNGKASPSTLSSSSKMNNNKRYHPY</sequence>
<evidence type="ECO:0000256" key="4">
    <source>
        <dbReference type="PROSITE-ProRule" id="PRU00176"/>
    </source>
</evidence>
<evidence type="ECO:0000259" key="6">
    <source>
        <dbReference type="PROSITE" id="PS50102"/>
    </source>
</evidence>
<reference evidence="7" key="1">
    <citation type="submission" date="2020-12" db="EMBL/GenBank/DDBJ databases">
        <title>Metabolic potential, ecology and presence of endohyphal bacteria is reflected in genomic diversity of Mucoromycotina.</title>
        <authorList>
            <person name="Muszewska A."/>
            <person name="Okrasinska A."/>
            <person name="Steczkiewicz K."/>
            <person name="Drgas O."/>
            <person name="Orlowska M."/>
            <person name="Perlinska-Lenart U."/>
            <person name="Aleksandrzak-Piekarczyk T."/>
            <person name="Szatraj K."/>
            <person name="Zielenkiewicz U."/>
            <person name="Pilsyk S."/>
            <person name="Malc E."/>
            <person name="Mieczkowski P."/>
            <person name="Kruszewska J.S."/>
            <person name="Biernat P."/>
            <person name="Pawlowska J."/>
        </authorList>
    </citation>
    <scope>NUCLEOTIDE SEQUENCE</scope>
    <source>
        <strain evidence="7">WA0000067209</strain>
    </source>
</reference>
<dbReference type="PANTHER" id="PTHR21245">
    <property type="entry name" value="HETEROGENEOUS NUCLEAR RIBONUCLEOPROTEIN"/>
    <property type="match status" value="1"/>
</dbReference>
<name>A0A8H7Q166_MORIS</name>
<comment type="caution">
    <text evidence="7">The sequence shown here is derived from an EMBL/GenBank/DDBJ whole genome shotgun (WGS) entry which is preliminary data.</text>
</comment>
<dbReference type="Pfam" id="PF00076">
    <property type="entry name" value="RRM_1"/>
    <property type="match status" value="1"/>
</dbReference>
<feature type="compositionally biased region" description="Low complexity" evidence="5">
    <location>
        <begin position="151"/>
        <end position="171"/>
    </location>
</feature>
<dbReference type="InterPro" id="IPR000504">
    <property type="entry name" value="RRM_dom"/>
</dbReference>
<evidence type="ECO:0000313" key="7">
    <source>
        <dbReference type="EMBL" id="KAG2183478.1"/>
    </source>
</evidence>
<feature type="region of interest" description="Disordered" evidence="5">
    <location>
        <begin position="143"/>
        <end position="182"/>
    </location>
</feature>
<dbReference type="InterPro" id="IPR035979">
    <property type="entry name" value="RBD_domain_sf"/>
</dbReference>
<dbReference type="SUPFAM" id="SSF54928">
    <property type="entry name" value="RNA-binding domain, RBD"/>
    <property type="match status" value="1"/>
</dbReference>
<dbReference type="InterPro" id="IPR012677">
    <property type="entry name" value="Nucleotide-bd_a/b_plait_sf"/>
</dbReference>
<evidence type="ECO:0000256" key="1">
    <source>
        <dbReference type="ARBA" id="ARBA00021141"/>
    </source>
</evidence>
<dbReference type="AlphaFoldDB" id="A0A8H7Q166"/>
<dbReference type="OrthoDB" id="6730379at2759"/>
<dbReference type="GO" id="GO:0003723">
    <property type="term" value="F:RNA binding"/>
    <property type="evidence" value="ECO:0007669"/>
    <property type="project" value="UniProtKB-UniRule"/>
</dbReference>
<dbReference type="CDD" id="cd12355">
    <property type="entry name" value="RRM_RBM18"/>
    <property type="match status" value="1"/>
</dbReference>
<organism evidence="7 8">
    <name type="scientific">Mortierella isabellina</name>
    <name type="common">Filamentous fungus</name>
    <name type="synonym">Umbelopsis isabellina</name>
    <dbReference type="NCBI Taxonomy" id="91625"/>
    <lineage>
        <taxon>Eukaryota</taxon>
        <taxon>Fungi</taxon>
        <taxon>Fungi incertae sedis</taxon>
        <taxon>Mucoromycota</taxon>
        <taxon>Mucoromycotina</taxon>
        <taxon>Umbelopsidomycetes</taxon>
        <taxon>Umbelopsidales</taxon>
        <taxon>Umbelopsidaceae</taxon>
        <taxon>Umbelopsis</taxon>
    </lineage>
</organism>
<evidence type="ECO:0000256" key="5">
    <source>
        <dbReference type="SAM" id="MobiDB-lite"/>
    </source>
</evidence>
<keyword evidence="2 4" id="KW-0694">RNA-binding</keyword>
<gene>
    <name evidence="7" type="ORF">INT43_006484</name>
</gene>
<dbReference type="EMBL" id="JAEPQZ010000003">
    <property type="protein sequence ID" value="KAG2183478.1"/>
    <property type="molecule type" value="Genomic_DNA"/>
</dbReference>
<proteinExistence type="predicted"/>
<dbReference type="SMART" id="SM00360">
    <property type="entry name" value="RRM"/>
    <property type="match status" value="1"/>
</dbReference>
<dbReference type="Gene3D" id="3.30.70.330">
    <property type="match status" value="1"/>
</dbReference>
<accession>A0A8H7Q166</accession>
<feature type="region of interest" description="Disordered" evidence="5">
    <location>
        <begin position="96"/>
        <end position="116"/>
    </location>
</feature>
<evidence type="ECO:0000313" key="8">
    <source>
        <dbReference type="Proteomes" id="UP000654370"/>
    </source>
</evidence>
<feature type="domain" description="RRM" evidence="6">
    <location>
        <begin position="13"/>
        <end position="94"/>
    </location>
</feature>
<dbReference type="Proteomes" id="UP000654370">
    <property type="component" value="Unassembled WGS sequence"/>
</dbReference>
<protein>
    <recommendedName>
        <fullName evidence="1">Probable RNA-binding protein 18</fullName>
    </recommendedName>
    <alternativeName>
        <fullName evidence="3">RNA-binding motif protein 18</fullName>
    </alternativeName>
</protein>
<dbReference type="InterPro" id="IPR039157">
    <property type="entry name" value="RBM18_RRM"/>
</dbReference>